<feature type="region of interest" description="Disordered" evidence="10">
    <location>
        <begin position="1"/>
        <end position="33"/>
    </location>
</feature>
<evidence type="ECO:0000256" key="8">
    <source>
        <dbReference type="ARBA" id="ARBA00023136"/>
    </source>
</evidence>
<keyword evidence="7 9" id="KW-0811">Translocation</keyword>
<dbReference type="NCBIfam" id="TIGR00964">
    <property type="entry name" value="secE_bact"/>
    <property type="match status" value="1"/>
</dbReference>
<comment type="function">
    <text evidence="9">Essential subunit of the Sec protein translocation channel SecYEG. Clamps together the 2 halves of SecY. May contact the channel plug during translocation.</text>
</comment>
<comment type="subcellular location">
    <subcellularLocation>
        <location evidence="9">Cell membrane</location>
        <topology evidence="9">Single-pass membrane protein</topology>
    </subcellularLocation>
    <subcellularLocation>
        <location evidence="1">Membrane</location>
    </subcellularLocation>
</comment>
<dbReference type="PANTHER" id="PTHR33910">
    <property type="entry name" value="PROTEIN TRANSLOCASE SUBUNIT SECE"/>
    <property type="match status" value="1"/>
</dbReference>
<dbReference type="GO" id="GO:0065002">
    <property type="term" value="P:intracellular protein transmembrane transport"/>
    <property type="evidence" value="ECO:0007669"/>
    <property type="project" value="UniProtKB-UniRule"/>
</dbReference>
<organism evidence="11 12">
    <name type="scientific">Schaalia cardiffensis F0333</name>
    <dbReference type="NCBI Taxonomy" id="888050"/>
    <lineage>
        <taxon>Bacteria</taxon>
        <taxon>Bacillati</taxon>
        <taxon>Actinomycetota</taxon>
        <taxon>Actinomycetes</taxon>
        <taxon>Actinomycetales</taxon>
        <taxon>Actinomycetaceae</taxon>
        <taxon>Schaalia</taxon>
    </lineage>
</organism>
<feature type="transmembrane region" description="Helical" evidence="9">
    <location>
        <begin position="66"/>
        <end position="88"/>
    </location>
</feature>
<keyword evidence="5 9" id="KW-0653">Protein transport</keyword>
<dbReference type="GO" id="GO:0008320">
    <property type="term" value="F:protein transmembrane transporter activity"/>
    <property type="evidence" value="ECO:0007669"/>
    <property type="project" value="UniProtKB-UniRule"/>
</dbReference>
<dbReference type="Pfam" id="PF00584">
    <property type="entry name" value="SecE"/>
    <property type="match status" value="1"/>
</dbReference>
<dbReference type="Gene3D" id="1.20.5.1030">
    <property type="entry name" value="Preprotein translocase secy subunit"/>
    <property type="match status" value="1"/>
</dbReference>
<evidence type="ECO:0000256" key="6">
    <source>
        <dbReference type="ARBA" id="ARBA00022989"/>
    </source>
</evidence>
<evidence type="ECO:0000313" key="11">
    <source>
        <dbReference type="EMBL" id="ENO18015.1"/>
    </source>
</evidence>
<protein>
    <recommendedName>
        <fullName evidence="9">Protein translocase subunit SecE</fullName>
    </recommendedName>
</protein>
<evidence type="ECO:0000256" key="7">
    <source>
        <dbReference type="ARBA" id="ARBA00023010"/>
    </source>
</evidence>
<evidence type="ECO:0000256" key="2">
    <source>
        <dbReference type="ARBA" id="ARBA00022448"/>
    </source>
</evidence>
<dbReference type="Proteomes" id="UP000013015">
    <property type="component" value="Unassembled WGS sequence"/>
</dbReference>
<comment type="similarity">
    <text evidence="9">Belongs to the SecE/SEC61-gamma family.</text>
</comment>
<dbReference type="PANTHER" id="PTHR33910:SF1">
    <property type="entry name" value="PROTEIN TRANSLOCASE SUBUNIT SECE"/>
    <property type="match status" value="1"/>
</dbReference>
<keyword evidence="12" id="KW-1185">Reference proteome</keyword>
<evidence type="ECO:0000256" key="4">
    <source>
        <dbReference type="ARBA" id="ARBA00022692"/>
    </source>
</evidence>
<dbReference type="GO" id="GO:0006605">
    <property type="term" value="P:protein targeting"/>
    <property type="evidence" value="ECO:0007669"/>
    <property type="project" value="UniProtKB-UniRule"/>
</dbReference>
<evidence type="ECO:0000256" key="10">
    <source>
        <dbReference type="SAM" id="MobiDB-lite"/>
    </source>
</evidence>
<comment type="caution">
    <text evidence="11">The sequence shown here is derived from an EMBL/GenBank/DDBJ whole genome shotgun (WGS) entry which is preliminary data.</text>
</comment>
<name>N6W669_9ACTO</name>
<proteinExistence type="inferred from homology"/>
<dbReference type="HOGENOM" id="CLU_113663_3_0_11"/>
<evidence type="ECO:0000313" key="12">
    <source>
        <dbReference type="Proteomes" id="UP000013015"/>
    </source>
</evidence>
<dbReference type="GO" id="GO:0005886">
    <property type="term" value="C:plasma membrane"/>
    <property type="evidence" value="ECO:0007669"/>
    <property type="project" value="UniProtKB-SubCell"/>
</dbReference>
<sequence>MAHTMAGDVSGPADRTKSGPTRARDASSQESQKKPNIFRRIWVFITQVIAEMKKVTYPTGEETQTYFVVVIVFVAAIMAFTGLLDLGFGKLNALIFG</sequence>
<dbReference type="STRING" id="888050.HMPREF9004_1287"/>
<dbReference type="EMBL" id="AQHZ01000021">
    <property type="protein sequence ID" value="ENO18015.1"/>
    <property type="molecule type" value="Genomic_DNA"/>
</dbReference>
<evidence type="ECO:0000256" key="9">
    <source>
        <dbReference type="HAMAP-Rule" id="MF_00422"/>
    </source>
</evidence>
<dbReference type="InterPro" id="IPR038379">
    <property type="entry name" value="SecE_sf"/>
</dbReference>
<gene>
    <name evidence="9" type="primary">secE</name>
    <name evidence="11" type="ORF">HMPREF9004_1287</name>
</gene>
<keyword evidence="4 9" id="KW-0812">Transmembrane</keyword>
<dbReference type="RefSeq" id="WP_005963496.1">
    <property type="nucleotide sequence ID" value="NZ_CP040505.1"/>
</dbReference>
<keyword evidence="3 9" id="KW-1003">Cell membrane</keyword>
<keyword evidence="6 9" id="KW-1133">Transmembrane helix</keyword>
<dbReference type="HAMAP" id="MF_00422">
    <property type="entry name" value="SecE"/>
    <property type="match status" value="1"/>
</dbReference>
<dbReference type="InterPro" id="IPR001901">
    <property type="entry name" value="Translocase_SecE/Sec61-g"/>
</dbReference>
<dbReference type="GO" id="GO:0009306">
    <property type="term" value="P:protein secretion"/>
    <property type="evidence" value="ECO:0007669"/>
    <property type="project" value="UniProtKB-UniRule"/>
</dbReference>
<evidence type="ECO:0000256" key="5">
    <source>
        <dbReference type="ARBA" id="ARBA00022927"/>
    </source>
</evidence>
<reference evidence="11 12" key="1">
    <citation type="submission" date="2013-03" db="EMBL/GenBank/DDBJ databases">
        <title>Reference genome for the Human Microbiome Project.</title>
        <authorList>
            <person name="Aqrawi P."/>
            <person name="Ayvaz T."/>
            <person name="Bess C."/>
            <person name="Blankenburg K."/>
            <person name="Coyle M."/>
            <person name="Deng J."/>
            <person name="Forbes L."/>
            <person name="Fowler G."/>
            <person name="Francisco L."/>
            <person name="Fu Q."/>
            <person name="Gibbs R."/>
            <person name="Gross S."/>
            <person name="Gubbala S."/>
            <person name="Hale W."/>
            <person name="Hemphill L."/>
            <person name="Highlander S."/>
            <person name="Hirani K."/>
            <person name="Jackson L."/>
            <person name="Jakkamsetti A."/>
            <person name="Javaid M."/>
            <person name="Jayaseelan J.C."/>
            <person name="Jiang H."/>
            <person name="Joshi V."/>
            <person name="Korchina V."/>
            <person name="Kovar C."/>
            <person name="Lara F."/>
            <person name="Lee S."/>
            <person name="Liu Y."/>
            <person name="Mata R."/>
            <person name="Mathew T."/>
            <person name="Munidasa M."/>
            <person name="Muzny D."/>
            <person name="Nazareth L."/>
            <person name="Ngo R."/>
            <person name="Nguyen L."/>
            <person name="Nguyen N."/>
            <person name="Okwuonu G."/>
            <person name="Ongeri F."/>
            <person name="Palculict T."/>
            <person name="Patil S."/>
            <person name="Petrosino J."/>
            <person name="Pham C."/>
            <person name="Pham P."/>
            <person name="Pu L.-L."/>
            <person name="Qin X."/>
            <person name="Qu J."/>
            <person name="Reid J."/>
            <person name="Ross M."/>
            <person name="Ruth R."/>
            <person name="Saada N."/>
            <person name="San Lucas F."/>
            <person name="Santibanez J."/>
            <person name="Shang Y."/>
            <person name="Simmons D."/>
            <person name="Song X.-Z."/>
            <person name="Tang L.-Y."/>
            <person name="Thornton R."/>
            <person name="Warren J."/>
            <person name="Weissenberger G."/>
            <person name="Wilczek-Boney K."/>
            <person name="Worley K."/>
            <person name="Youmans B."/>
            <person name="Zhang J."/>
            <person name="Zhang L."/>
            <person name="Zhao Z."/>
            <person name="Zhou C."/>
            <person name="Zhu D."/>
            <person name="Zhu Y."/>
        </authorList>
    </citation>
    <scope>NUCLEOTIDE SEQUENCE [LARGE SCALE GENOMIC DNA]</scope>
    <source>
        <strain evidence="11 12">F0333</strain>
    </source>
</reference>
<feature type="compositionally biased region" description="Basic and acidic residues" evidence="10">
    <location>
        <begin position="14"/>
        <end position="33"/>
    </location>
</feature>
<comment type="subunit">
    <text evidence="9">Component of the Sec protein translocase complex. Heterotrimer consisting of SecY, SecE and SecG subunits. The heterotrimers can form oligomers, although 1 heterotrimer is thought to be able to translocate proteins. Interacts with the ribosome. Interacts with SecDF, and other proteins may be involved. Interacts with SecA.</text>
</comment>
<keyword evidence="2 9" id="KW-0813">Transport</keyword>
<dbReference type="PATRIC" id="fig|888050.3.peg.1228"/>
<dbReference type="InterPro" id="IPR005807">
    <property type="entry name" value="SecE_bac"/>
</dbReference>
<dbReference type="eggNOG" id="COG0690">
    <property type="taxonomic scope" value="Bacteria"/>
</dbReference>
<dbReference type="GO" id="GO:0043952">
    <property type="term" value="P:protein transport by the Sec complex"/>
    <property type="evidence" value="ECO:0007669"/>
    <property type="project" value="UniProtKB-UniRule"/>
</dbReference>
<dbReference type="OrthoDB" id="9805743at2"/>
<evidence type="ECO:0000256" key="3">
    <source>
        <dbReference type="ARBA" id="ARBA00022475"/>
    </source>
</evidence>
<dbReference type="AlphaFoldDB" id="N6W669"/>
<keyword evidence="8 9" id="KW-0472">Membrane</keyword>
<accession>N6W669</accession>
<evidence type="ECO:0000256" key="1">
    <source>
        <dbReference type="ARBA" id="ARBA00004370"/>
    </source>
</evidence>